<dbReference type="EMBL" id="ML977333">
    <property type="protein sequence ID" value="KAF2111835.1"/>
    <property type="molecule type" value="Genomic_DNA"/>
</dbReference>
<keyword evidence="3" id="KW-1185">Reference proteome</keyword>
<evidence type="ECO:0000313" key="2">
    <source>
        <dbReference type="EMBL" id="KAF2111835.1"/>
    </source>
</evidence>
<accession>A0A6A5YXE8</accession>
<protein>
    <submittedName>
        <fullName evidence="2">Uncharacterized protein</fullName>
    </submittedName>
</protein>
<proteinExistence type="predicted"/>
<dbReference type="AlphaFoldDB" id="A0A6A5YXE8"/>
<feature type="region of interest" description="Disordered" evidence="1">
    <location>
        <begin position="79"/>
        <end position="119"/>
    </location>
</feature>
<organism evidence="2 3">
    <name type="scientific">Lophiotrema nucula</name>
    <dbReference type="NCBI Taxonomy" id="690887"/>
    <lineage>
        <taxon>Eukaryota</taxon>
        <taxon>Fungi</taxon>
        <taxon>Dikarya</taxon>
        <taxon>Ascomycota</taxon>
        <taxon>Pezizomycotina</taxon>
        <taxon>Dothideomycetes</taxon>
        <taxon>Pleosporomycetidae</taxon>
        <taxon>Pleosporales</taxon>
        <taxon>Lophiotremataceae</taxon>
        <taxon>Lophiotrema</taxon>
    </lineage>
</organism>
<feature type="compositionally biased region" description="Polar residues" evidence="1">
    <location>
        <begin position="88"/>
        <end position="108"/>
    </location>
</feature>
<name>A0A6A5YXE8_9PLEO</name>
<sequence length="228" mass="25252">MASNDSKQDSAARRFLVDQYSQYGRRAEQHVKNNELEHAAAIVKLQIGLLRALKMLPLKHNNKPEAGEAAFAGDHRFEGIKTDPNVEHPTSTQLPPTNDVMSTPQSPISPAVSDNEEDDLKAELSSDTNERMDIDDPHLMIKAVEKNAKSSTTGLPRVVARIHKRLGVPTAGKAVESVHIMDILADSYRRADRDSEKDDGSKGIAIEGHYDRDVANTGFEDMERLDEM</sequence>
<evidence type="ECO:0000256" key="1">
    <source>
        <dbReference type="SAM" id="MobiDB-lite"/>
    </source>
</evidence>
<evidence type="ECO:0000313" key="3">
    <source>
        <dbReference type="Proteomes" id="UP000799770"/>
    </source>
</evidence>
<gene>
    <name evidence="2" type="ORF">BDV96DRAFT_690197</name>
</gene>
<reference evidence="2" key="1">
    <citation type="journal article" date="2020" name="Stud. Mycol.">
        <title>101 Dothideomycetes genomes: a test case for predicting lifestyles and emergence of pathogens.</title>
        <authorList>
            <person name="Haridas S."/>
            <person name="Albert R."/>
            <person name="Binder M."/>
            <person name="Bloem J."/>
            <person name="Labutti K."/>
            <person name="Salamov A."/>
            <person name="Andreopoulos B."/>
            <person name="Baker S."/>
            <person name="Barry K."/>
            <person name="Bills G."/>
            <person name="Bluhm B."/>
            <person name="Cannon C."/>
            <person name="Castanera R."/>
            <person name="Culley D."/>
            <person name="Daum C."/>
            <person name="Ezra D."/>
            <person name="Gonzalez J."/>
            <person name="Henrissat B."/>
            <person name="Kuo A."/>
            <person name="Liang C."/>
            <person name="Lipzen A."/>
            <person name="Lutzoni F."/>
            <person name="Magnuson J."/>
            <person name="Mondo S."/>
            <person name="Nolan M."/>
            <person name="Ohm R."/>
            <person name="Pangilinan J."/>
            <person name="Park H.-J."/>
            <person name="Ramirez L."/>
            <person name="Alfaro M."/>
            <person name="Sun H."/>
            <person name="Tritt A."/>
            <person name="Yoshinaga Y."/>
            <person name="Zwiers L.-H."/>
            <person name="Turgeon B."/>
            <person name="Goodwin S."/>
            <person name="Spatafora J."/>
            <person name="Crous P."/>
            <person name="Grigoriev I."/>
        </authorList>
    </citation>
    <scope>NUCLEOTIDE SEQUENCE</scope>
    <source>
        <strain evidence="2">CBS 627.86</strain>
    </source>
</reference>
<dbReference type="Proteomes" id="UP000799770">
    <property type="component" value="Unassembled WGS sequence"/>
</dbReference>